<evidence type="ECO:0000256" key="1">
    <source>
        <dbReference type="PROSITE-ProRule" id="PRU00703"/>
    </source>
</evidence>
<reference evidence="3 4" key="1">
    <citation type="submission" date="2019-11" db="EMBL/GenBank/DDBJ databases">
        <title>Pedobacter sp. HMF7056 Genome sequencing and assembly.</title>
        <authorList>
            <person name="Kang H."/>
            <person name="Kim H."/>
            <person name="Joh K."/>
        </authorList>
    </citation>
    <scope>NUCLEOTIDE SEQUENCE [LARGE SCALE GENOMIC DNA]</scope>
    <source>
        <strain evidence="3 4">HMF7056</strain>
    </source>
</reference>
<dbReference type="InterPro" id="IPR000644">
    <property type="entry name" value="CBS_dom"/>
</dbReference>
<feature type="domain" description="CBS" evidence="2">
    <location>
        <begin position="7"/>
        <end position="62"/>
    </location>
</feature>
<evidence type="ECO:0000259" key="2">
    <source>
        <dbReference type="PROSITE" id="PS51371"/>
    </source>
</evidence>
<evidence type="ECO:0000313" key="3">
    <source>
        <dbReference type="EMBL" id="MXV17789.1"/>
    </source>
</evidence>
<sequence>MVARELISDSIPPLRTSDTVKKALDRMAEFRVNHLPVVNDEQFLGLVSEDDLIGVTDYGEPIGSLNLSLYNAFVEEEQHIYDVIRQVYLLKLSMVPVLDPSKNYLGVISMNSLVEYMATLTSVKEPGGIIVLEISNRSNSLAHMAQIVESNNAQVLSSYIRTFPDSTRLEVTLKISRTDLSSVVASFLRYDYTIIATYNDIKGYDATLDRYDQLMNYLSL</sequence>
<dbReference type="EMBL" id="WVHS01000006">
    <property type="protein sequence ID" value="MXV17789.1"/>
    <property type="molecule type" value="Genomic_DNA"/>
</dbReference>
<organism evidence="3 4">
    <name type="scientific">Hufsiella ginkgonis</name>
    <dbReference type="NCBI Taxonomy" id="2695274"/>
    <lineage>
        <taxon>Bacteria</taxon>
        <taxon>Pseudomonadati</taxon>
        <taxon>Bacteroidota</taxon>
        <taxon>Sphingobacteriia</taxon>
        <taxon>Sphingobacteriales</taxon>
        <taxon>Sphingobacteriaceae</taxon>
        <taxon>Hufsiella</taxon>
    </lineage>
</organism>
<dbReference type="SMART" id="SM00116">
    <property type="entry name" value="CBS"/>
    <property type="match status" value="1"/>
</dbReference>
<protein>
    <submittedName>
        <fullName evidence="3">CBS domain-containing protein</fullName>
    </submittedName>
</protein>
<gene>
    <name evidence="3" type="ORF">GS398_20985</name>
</gene>
<proteinExistence type="predicted"/>
<evidence type="ECO:0000313" key="4">
    <source>
        <dbReference type="Proteomes" id="UP000451233"/>
    </source>
</evidence>
<dbReference type="SUPFAM" id="SSF54631">
    <property type="entry name" value="CBS-domain pair"/>
    <property type="match status" value="1"/>
</dbReference>
<dbReference type="Gene3D" id="3.10.580.10">
    <property type="entry name" value="CBS-domain"/>
    <property type="match status" value="1"/>
</dbReference>
<name>A0A7K1Y407_9SPHI</name>
<dbReference type="CDD" id="cd17783">
    <property type="entry name" value="CBS_pair_bac"/>
    <property type="match status" value="1"/>
</dbReference>
<comment type="caution">
    <text evidence="3">The sequence shown here is derived from an EMBL/GenBank/DDBJ whole genome shotgun (WGS) entry which is preliminary data.</text>
</comment>
<dbReference type="AlphaFoldDB" id="A0A7K1Y407"/>
<dbReference type="Proteomes" id="UP000451233">
    <property type="component" value="Unassembled WGS sequence"/>
</dbReference>
<dbReference type="Pfam" id="PF00571">
    <property type="entry name" value="CBS"/>
    <property type="match status" value="1"/>
</dbReference>
<dbReference type="InterPro" id="IPR046342">
    <property type="entry name" value="CBS_dom_sf"/>
</dbReference>
<keyword evidence="1" id="KW-0129">CBS domain</keyword>
<dbReference type="PROSITE" id="PS51371">
    <property type="entry name" value="CBS"/>
    <property type="match status" value="1"/>
</dbReference>
<keyword evidence="4" id="KW-1185">Reference proteome</keyword>
<accession>A0A7K1Y407</accession>
<dbReference type="RefSeq" id="WP_160908797.1">
    <property type="nucleotide sequence ID" value="NZ_WVHS01000006.1"/>
</dbReference>